<keyword evidence="3 6" id="KW-0479">Metal-binding</keyword>
<evidence type="ECO:0000256" key="1">
    <source>
        <dbReference type="ARBA" id="ARBA00006217"/>
    </source>
</evidence>
<feature type="binding site" evidence="6">
    <location>
        <position position="49"/>
    </location>
    <ligand>
        <name>Zn(2+)</name>
        <dbReference type="ChEBI" id="CHEBI:29105"/>
    </ligand>
</feature>
<dbReference type="GO" id="GO:0004089">
    <property type="term" value="F:carbonate dehydratase activity"/>
    <property type="evidence" value="ECO:0007669"/>
    <property type="project" value="UniProtKB-EC"/>
</dbReference>
<accession>D9R5K8</accession>
<dbReference type="AlphaFoldDB" id="D9R5K8"/>
<dbReference type="PANTHER" id="PTHR43175:SF3">
    <property type="entry name" value="CARBON DISULFIDE HYDROLASE"/>
    <property type="match status" value="1"/>
</dbReference>
<name>D9R5K8_LACSW</name>
<comment type="cofactor">
    <cofactor evidence="6">
        <name>Zn(2+)</name>
        <dbReference type="ChEBI" id="CHEBI:29105"/>
    </cofactor>
    <text evidence="6">Binds 1 zinc ion per subunit.</text>
</comment>
<protein>
    <recommendedName>
        <fullName evidence="2">carbonic anhydrase</fullName>
        <ecNumber evidence="2">4.2.1.1</ecNumber>
    </recommendedName>
</protein>
<dbReference type="HOGENOM" id="CLU_084253_3_0_9"/>
<dbReference type="EMBL" id="CP002109">
    <property type="protein sequence ID" value="ADL05191.1"/>
    <property type="molecule type" value="Genomic_DNA"/>
</dbReference>
<dbReference type="KEGG" id="csh:Closa_2626"/>
<dbReference type="PANTHER" id="PTHR43175">
    <property type="entry name" value="CARBONIC ANHYDRASE"/>
    <property type="match status" value="1"/>
</dbReference>
<reference evidence="7" key="1">
    <citation type="submission" date="2010-07" db="EMBL/GenBank/DDBJ databases">
        <title>Complete sequence of Clostridium saccharolyticum WM1.</title>
        <authorList>
            <consortium name="US DOE Joint Genome Institute"/>
            <person name="Lucas S."/>
            <person name="Copeland A."/>
            <person name="Lapidus A."/>
            <person name="Cheng J.-F."/>
            <person name="Bruce D."/>
            <person name="Goodwin L."/>
            <person name="Pitluck S."/>
            <person name="Chertkov O."/>
            <person name="Detter J.C."/>
            <person name="Han C."/>
            <person name="Tapia R."/>
            <person name="Land M."/>
            <person name="Hauser L."/>
            <person name="Chang Y.-J."/>
            <person name="Jeffries C."/>
            <person name="Kyrpides N."/>
            <person name="Ivanova N."/>
            <person name="Mikhailova N."/>
            <person name="Mouttaki H."/>
            <person name="Lin L."/>
            <person name="Zhou J."/>
            <person name="Hemme C.L."/>
            <person name="Woyke T."/>
        </authorList>
    </citation>
    <scope>NUCLEOTIDE SEQUENCE [LARGE SCALE GENOMIC DNA]</scope>
    <source>
        <strain evidence="7">WM1</strain>
    </source>
</reference>
<evidence type="ECO:0000256" key="3">
    <source>
        <dbReference type="ARBA" id="ARBA00022723"/>
    </source>
</evidence>
<organism evidence="7 8">
    <name type="scientific">Lacrimispora saccharolytica (strain ATCC 35040 / DSM 2544 / NRCC 2533 / WM1)</name>
    <name type="common">Clostridium saccharolyticum</name>
    <dbReference type="NCBI Taxonomy" id="610130"/>
    <lineage>
        <taxon>Bacteria</taxon>
        <taxon>Bacillati</taxon>
        <taxon>Bacillota</taxon>
        <taxon>Clostridia</taxon>
        <taxon>Lachnospirales</taxon>
        <taxon>Lachnospiraceae</taxon>
        <taxon>Lacrimispora</taxon>
    </lineage>
</organism>
<sequence>MTRSIRKAEEEGMMIDEILQYNKKFVENEGYVRYITNKYPNKKIAIVSCMDTRLTELLPSALGLKNGDAKIIKNAGGVISHPFGSAMRSLLIGIYELDVKEILVIGHTDCGARHTDSKKIIEKMKQRGIPQKNIDMVKYYGIDFDSWLGGFKDLDLSIKKSVELIRSHPFVPEEIMVYGLVIDSVTGELRKVV</sequence>
<feature type="binding site" evidence="6">
    <location>
        <position position="107"/>
    </location>
    <ligand>
        <name>Zn(2+)</name>
        <dbReference type="ChEBI" id="CHEBI:29105"/>
    </ligand>
</feature>
<dbReference type="PaxDb" id="610130-Closa_2626"/>
<evidence type="ECO:0000313" key="7">
    <source>
        <dbReference type="EMBL" id="ADL05191.1"/>
    </source>
</evidence>
<dbReference type="GO" id="GO:0008270">
    <property type="term" value="F:zinc ion binding"/>
    <property type="evidence" value="ECO:0007669"/>
    <property type="project" value="InterPro"/>
</dbReference>
<evidence type="ECO:0000313" key="8">
    <source>
        <dbReference type="Proteomes" id="UP000001662"/>
    </source>
</evidence>
<dbReference type="CDD" id="cd03379">
    <property type="entry name" value="beta_CA_cladeD"/>
    <property type="match status" value="1"/>
</dbReference>
<dbReference type="InterPro" id="IPR001765">
    <property type="entry name" value="Carbonic_anhydrase"/>
</dbReference>
<dbReference type="Gene3D" id="3.40.1050.10">
    <property type="entry name" value="Carbonic anhydrase"/>
    <property type="match status" value="1"/>
</dbReference>
<evidence type="ECO:0000256" key="6">
    <source>
        <dbReference type="PIRSR" id="PIRSR601765-1"/>
    </source>
</evidence>
<proteinExistence type="inferred from homology"/>
<dbReference type="InterPro" id="IPR036874">
    <property type="entry name" value="Carbonic_anhydrase_sf"/>
</dbReference>
<dbReference type="EC" id="4.2.1.1" evidence="2"/>
<evidence type="ECO:0000256" key="2">
    <source>
        <dbReference type="ARBA" id="ARBA00012925"/>
    </source>
</evidence>
<gene>
    <name evidence="7" type="ordered locus">Closa_2626</name>
</gene>
<dbReference type="Pfam" id="PF00484">
    <property type="entry name" value="Pro_CA"/>
    <property type="match status" value="1"/>
</dbReference>
<feature type="binding site" evidence="6">
    <location>
        <position position="110"/>
    </location>
    <ligand>
        <name>Zn(2+)</name>
        <dbReference type="ChEBI" id="CHEBI:29105"/>
    </ligand>
</feature>
<dbReference type="Proteomes" id="UP000001662">
    <property type="component" value="Chromosome"/>
</dbReference>
<comment type="catalytic activity">
    <reaction evidence="5">
        <text>hydrogencarbonate + H(+) = CO2 + H2O</text>
        <dbReference type="Rhea" id="RHEA:10748"/>
        <dbReference type="ChEBI" id="CHEBI:15377"/>
        <dbReference type="ChEBI" id="CHEBI:15378"/>
        <dbReference type="ChEBI" id="CHEBI:16526"/>
        <dbReference type="ChEBI" id="CHEBI:17544"/>
        <dbReference type="EC" id="4.2.1.1"/>
    </reaction>
</comment>
<comment type="similarity">
    <text evidence="1">Belongs to the beta-class carbonic anhydrase family.</text>
</comment>
<keyword evidence="4 6" id="KW-0862">Zinc</keyword>
<evidence type="ECO:0000256" key="4">
    <source>
        <dbReference type="ARBA" id="ARBA00022833"/>
    </source>
</evidence>
<dbReference type="SUPFAM" id="SSF53056">
    <property type="entry name" value="beta-carbonic anhydrase, cab"/>
    <property type="match status" value="1"/>
</dbReference>
<keyword evidence="7" id="KW-0456">Lyase</keyword>
<keyword evidence="8" id="KW-1185">Reference proteome</keyword>
<dbReference type="eggNOG" id="COG0288">
    <property type="taxonomic scope" value="Bacteria"/>
</dbReference>
<evidence type="ECO:0000256" key="5">
    <source>
        <dbReference type="ARBA" id="ARBA00048348"/>
    </source>
</evidence>
<dbReference type="STRING" id="610130.Closa_2626"/>
<dbReference type="SMART" id="SM00947">
    <property type="entry name" value="Pro_CA"/>
    <property type="match status" value="1"/>
</dbReference>
<feature type="binding site" evidence="6">
    <location>
        <position position="51"/>
    </location>
    <ligand>
        <name>Zn(2+)</name>
        <dbReference type="ChEBI" id="CHEBI:29105"/>
    </ligand>
</feature>